<evidence type="ECO:0000256" key="7">
    <source>
        <dbReference type="ARBA" id="ARBA00012806"/>
    </source>
</evidence>
<comment type="cofactor">
    <cofactor evidence="3">
        <name>FAD</name>
        <dbReference type="ChEBI" id="CHEBI:57692"/>
    </cofactor>
</comment>
<keyword evidence="8" id="KW-0285">Flavoprotein</keyword>
<evidence type="ECO:0000256" key="9">
    <source>
        <dbReference type="ARBA" id="ARBA00022729"/>
    </source>
</evidence>
<comment type="cofactor">
    <cofactor evidence="2">
        <name>NADP(+)</name>
        <dbReference type="ChEBI" id="CHEBI:58349"/>
    </cofactor>
</comment>
<dbReference type="Gene3D" id="3.50.50.60">
    <property type="entry name" value="FAD/NAD(P)-binding domain"/>
    <property type="match status" value="1"/>
</dbReference>
<keyword evidence="23" id="KW-1185">Reference proteome</keyword>
<dbReference type="GeneTree" id="ENSGT00390000017613"/>
<dbReference type="SUPFAM" id="SSF51905">
    <property type="entry name" value="FAD/NAD(P)-binding domain"/>
    <property type="match status" value="1"/>
</dbReference>
<keyword evidence="17" id="KW-0325">Glycoprotein</keyword>
<evidence type="ECO:0000256" key="20">
    <source>
        <dbReference type="ARBA" id="ARBA00048815"/>
    </source>
</evidence>
<evidence type="ECO:0000256" key="11">
    <source>
        <dbReference type="ARBA" id="ARBA00022827"/>
    </source>
</evidence>
<keyword evidence="14" id="KW-0520">NAD</keyword>
<evidence type="ECO:0000256" key="13">
    <source>
        <dbReference type="ARBA" id="ARBA00023002"/>
    </source>
</evidence>
<dbReference type="InterPro" id="IPR036188">
    <property type="entry name" value="FAD/NAD-bd_sf"/>
</dbReference>
<dbReference type="OMA" id="FFTHATV"/>
<keyword evidence="12" id="KW-0521">NADP</keyword>
<keyword evidence="11" id="KW-0274">FAD</keyword>
<dbReference type="EC" id="1.4.3.2" evidence="7"/>
<comment type="subcellular location">
    <subcellularLocation>
        <location evidence="4">Endoplasmic reticulum membrane</location>
        <topology evidence="4">Peripheral membrane protein</topology>
    </subcellularLocation>
</comment>
<evidence type="ECO:0000256" key="14">
    <source>
        <dbReference type="ARBA" id="ARBA00023027"/>
    </source>
</evidence>
<dbReference type="Proteomes" id="UP000694421">
    <property type="component" value="Unplaced"/>
</dbReference>
<evidence type="ECO:0000256" key="3">
    <source>
        <dbReference type="ARBA" id="ARBA00001974"/>
    </source>
</evidence>
<evidence type="ECO:0000256" key="8">
    <source>
        <dbReference type="ARBA" id="ARBA00022630"/>
    </source>
</evidence>
<evidence type="ECO:0000256" key="1">
    <source>
        <dbReference type="ARBA" id="ARBA00001911"/>
    </source>
</evidence>
<evidence type="ECO:0000256" key="15">
    <source>
        <dbReference type="ARBA" id="ARBA00023098"/>
    </source>
</evidence>
<feature type="chain" id="PRO_5034557257" description="All-trans-retinol 13,14-reductase" evidence="21">
    <location>
        <begin position="28"/>
        <end position="397"/>
    </location>
</feature>
<name>A0A8D0BB32_SALMN</name>
<dbReference type="GO" id="GO:0001716">
    <property type="term" value="F:L-amino-acid oxidase activity"/>
    <property type="evidence" value="ECO:0007669"/>
    <property type="project" value="UniProtKB-EC"/>
</dbReference>
<evidence type="ECO:0000256" key="17">
    <source>
        <dbReference type="ARBA" id="ARBA00023180"/>
    </source>
</evidence>
<evidence type="ECO:0000256" key="12">
    <source>
        <dbReference type="ARBA" id="ARBA00022857"/>
    </source>
</evidence>
<dbReference type="EC" id="1.3.99.23" evidence="18"/>
<reference evidence="22" key="1">
    <citation type="submission" date="2025-08" db="UniProtKB">
        <authorList>
            <consortium name="Ensembl"/>
        </authorList>
    </citation>
    <scope>IDENTIFICATION</scope>
</reference>
<keyword evidence="16" id="KW-0472">Membrane</keyword>
<comment type="similarity">
    <text evidence="5">Belongs to the flavin monoamine oxidase family. FIG1 subfamily.</text>
</comment>
<keyword evidence="15" id="KW-0443">Lipid metabolism</keyword>
<sequence>MELSVLMVPAGAAVLLLLLAVLGKARGGSPNPFGQDARRPPAPLVTEKEARRKVLKQVFSQDKVPSGLDAVVIGSGYGGGASEIAFHSIPIIERAGGAVLTKAPVRSILVNSQGRACGVRVQKGHELVNIYAPVVISDAGIFNTYEQLLPEELRTLPEVRKQLSMVQHGVGGFSVFIGLRGSKAELGLEAKNFYIYRDNNFSEAFLSFLNSSRESAPQKIPLLYIASPSAKDPLWEQRYPGKSTLICLAVAKYEWFEEWKDERTRKRGAEYEDLKQSFVDSMMEAILKFYPQIKDKIEYVSAGTPLTNQHYIAAPRGETYGAQHSISRLQAEVTATIRPQTPVPNLYLTGQDVFLGGFPGALHGALVCASAVLQRNLYVDLVCLSRKIRAKGAKMKN</sequence>
<dbReference type="GO" id="GO:0051786">
    <property type="term" value="F:all-trans-retinol 13,14-reductase activity"/>
    <property type="evidence" value="ECO:0007669"/>
    <property type="project" value="UniProtKB-EC"/>
</dbReference>
<dbReference type="AlphaFoldDB" id="A0A8D0BB32"/>
<dbReference type="PANTHER" id="PTHR46091">
    <property type="entry name" value="BLR7054 PROTEIN"/>
    <property type="match status" value="1"/>
</dbReference>
<evidence type="ECO:0000256" key="6">
    <source>
        <dbReference type="ARBA" id="ARBA00005855"/>
    </source>
</evidence>
<keyword evidence="10" id="KW-0256">Endoplasmic reticulum</keyword>
<proteinExistence type="inferred from homology"/>
<organism evidence="22 23">
    <name type="scientific">Salvator merianae</name>
    <name type="common">Argentine black and white tegu</name>
    <name type="synonym">Tupinambis merianae</name>
    <dbReference type="NCBI Taxonomy" id="96440"/>
    <lineage>
        <taxon>Eukaryota</taxon>
        <taxon>Metazoa</taxon>
        <taxon>Chordata</taxon>
        <taxon>Craniata</taxon>
        <taxon>Vertebrata</taxon>
        <taxon>Euteleostomi</taxon>
        <taxon>Lepidosauria</taxon>
        <taxon>Squamata</taxon>
        <taxon>Bifurcata</taxon>
        <taxon>Unidentata</taxon>
        <taxon>Episquamata</taxon>
        <taxon>Laterata</taxon>
        <taxon>Teiioidea</taxon>
        <taxon>Teiidae</taxon>
        <taxon>Salvator</taxon>
    </lineage>
</organism>
<evidence type="ECO:0000256" key="16">
    <source>
        <dbReference type="ARBA" id="ARBA00023136"/>
    </source>
</evidence>
<evidence type="ECO:0000256" key="18">
    <source>
        <dbReference type="ARBA" id="ARBA00038979"/>
    </source>
</evidence>
<keyword evidence="13" id="KW-0560">Oxidoreductase</keyword>
<dbReference type="Ensembl" id="ENSSMRT00000006460.1">
    <property type="protein sequence ID" value="ENSSMRP00000005494.1"/>
    <property type="gene ID" value="ENSSMRG00000004376.1"/>
</dbReference>
<comment type="cofactor">
    <cofactor evidence="1">
        <name>NAD(+)</name>
        <dbReference type="ChEBI" id="CHEBI:57540"/>
    </cofactor>
</comment>
<evidence type="ECO:0000313" key="22">
    <source>
        <dbReference type="Ensembl" id="ENSSMRP00000005494.1"/>
    </source>
</evidence>
<accession>A0A8D0BB32</accession>
<keyword evidence="9 21" id="KW-0732">Signal</keyword>
<comment type="catalytic activity">
    <reaction evidence="20">
        <text>all-trans-13,14-dihydroretinol + A = all-trans-retinol + AH2</text>
        <dbReference type="Rhea" id="RHEA:19193"/>
        <dbReference type="ChEBI" id="CHEBI:13193"/>
        <dbReference type="ChEBI" id="CHEBI:17336"/>
        <dbReference type="ChEBI" id="CHEBI:17499"/>
        <dbReference type="ChEBI" id="CHEBI:52075"/>
        <dbReference type="EC" id="1.3.99.23"/>
    </reaction>
</comment>
<evidence type="ECO:0000313" key="23">
    <source>
        <dbReference type="Proteomes" id="UP000694421"/>
    </source>
</evidence>
<evidence type="ECO:0000256" key="4">
    <source>
        <dbReference type="ARBA" id="ARBA00004406"/>
    </source>
</evidence>
<feature type="signal peptide" evidence="21">
    <location>
        <begin position="1"/>
        <end position="27"/>
    </location>
</feature>
<protein>
    <recommendedName>
        <fullName evidence="19">All-trans-retinol 13,14-reductase</fullName>
        <ecNumber evidence="18">1.3.99.23</ecNumber>
        <ecNumber evidence="7">1.4.3.2</ecNumber>
    </recommendedName>
</protein>
<evidence type="ECO:0000256" key="21">
    <source>
        <dbReference type="SAM" id="SignalP"/>
    </source>
</evidence>
<dbReference type="PANTHER" id="PTHR46091:SF1">
    <property type="entry name" value="ALL-TRANS-RETINOL 13,14-REDUCTASE"/>
    <property type="match status" value="1"/>
</dbReference>
<dbReference type="GO" id="GO:0005789">
    <property type="term" value="C:endoplasmic reticulum membrane"/>
    <property type="evidence" value="ECO:0007669"/>
    <property type="project" value="UniProtKB-SubCell"/>
</dbReference>
<evidence type="ECO:0000256" key="10">
    <source>
        <dbReference type="ARBA" id="ARBA00022824"/>
    </source>
</evidence>
<evidence type="ECO:0000256" key="2">
    <source>
        <dbReference type="ARBA" id="ARBA00001937"/>
    </source>
</evidence>
<evidence type="ECO:0000256" key="19">
    <source>
        <dbReference type="ARBA" id="ARBA00041141"/>
    </source>
</evidence>
<evidence type="ECO:0000256" key="5">
    <source>
        <dbReference type="ARBA" id="ARBA00005465"/>
    </source>
</evidence>
<reference evidence="22" key="2">
    <citation type="submission" date="2025-09" db="UniProtKB">
        <authorList>
            <consortium name="Ensembl"/>
        </authorList>
    </citation>
    <scope>IDENTIFICATION</scope>
</reference>
<comment type="similarity">
    <text evidence="6">Belongs to the carotenoid/retinoid oxidoreductase family. CrtISO subfamily.</text>
</comment>
<dbReference type="InterPro" id="IPR052206">
    <property type="entry name" value="Retinol_saturase"/>
</dbReference>